<proteinExistence type="predicted"/>
<dbReference type="SUPFAM" id="SSF56925">
    <property type="entry name" value="OMPA-like"/>
    <property type="match status" value="1"/>
</dbReference>
<feature type="signal peptide" evidence="1">
    <location>
        <begin position="1"/>
        <end position="27"/>
    </location>
</feature>
<evidence type="ECO:0000256" key="1">
    <source>
        <dbReference type="SAM" id="SignalP"/>
    </source>
</evidence>
<comment type="caution">
    <text evidence="3">The sequence shown here is derived from an EMBL/GenBank/DDBJ whole genome shotgun (WGS) entry which is preliminary data.</text>
</comment>
<reference evidence="3 4" key="1">
    <citation type="submission" date="2018-11" db="EMBL/GenBank/DDBJ databases">
        <title>Flavobacterium sp. nov., YIM 102796 draft genome.</title>
        <authorList>
            <person name="Li G."/>
            <person name="Jiang Y."/>
        </authorList>
    </citation>
    <scope>NUCLEOTIDE SEQUENCE [LARGE SCALE GENOMIC DNA]</scope>
    <source>
        <strain evidence="3 4">YIM 102796</strain>
    </source>
</reference>
<name>A0A3P1AV03_9FLAO</name>
<dbReference type="Gene3D" id="2.40.160.20">
    <property type="match status" value="1"/>
</dbReference>
<accession>A0A3P1AV03</accession>
<sequence>MPNTMKKFPKIPLALFTAFLFGTAVQAQDFSFGPKVGYNNAKLEGKSWQDFHDNNSINGFHVGAFAEIRFNKFAIQPEVYYSSAGGKWKTTFENAIVEHDFNLSYINVPLMLKYYITNGIAIEAGPQAGFLTDSKVKFADLNPDSPKFNDFDFSLNVGLSVNLPLNFMISARYNAGMTNVIDEPNVDWKNRVMQLSVGYRF</sequence>
<keyword evidence="4" id="KW-1185">Reference proteome</keyword>
<protein>
    <submittedName>
        <fullName evidence="3">PorT family protein</fullName>
    </submittedName>
</protein>
<organism evidence="3 4">
    <name type="scientific">Paenimyroides viscosum</name>
    <dbReference type="NCBI Taxonomy" id="2488729"/>
    <lineage>
        <taxon>Bacteria</taxon>
        <taxon>Pseudomonadati</taxon>
        <taxon>Bacteroidota</taxon>
        <taxon>Flavobacteriia</taxon>
        <taxon>Flavobacteriales</taxon>
        <taxon>Flavobacteriaceae</taxon>
        <taxon>Paenimyroides</taxon>
    </lineage>
</organism>
<dbReference type="EMBL" id="RQTJ01000033">
    <property type="protein sequence ID" value="RRA91743.1"/>
    <property type="molecule type" value="Genomic_DNA"/>
</dbReference>
<dbReference type="Proteomes" id="UP000268372">
    <property type="component" value="Unassembled WGS sequence"/>
</dbReference>
<evidence type="ECO:0000259" key="2">
    <source>
        <dbReference type="Pfam" id="PF13568"/>
    </source>
</evidence>
<dbReference type="InterPro" id="IPR025665">
    <property type="entry name" value="Beta-barrel_OMP_2"/>
</dbReference>
<evidence type="ECO:0000313" key="4">
    <source>
        <dbReference type="Proteomes" id="UP000268372"/>
    </source>
</evidence>
<dbReference type="AlphaFoldDB" id="A0A3P1AV03"/>
<gene>
    <name evidence="3" type="ORF">EG242_12240</name>
</gene>
<feature type="chain" id="PRO_5018044675" evidence="1">
    <location>
        <begin position="28"/>
        <end position="201"/>
    </location>
</feature>
<evidence type="ECO:0000313" key="3">
    <source>
        <dbReference type="EMBL" id="RRA91743.1"/>
    </source>
</evidence>
<keyword evidence="1" id="KW-0732">Signal</keyword>
<dbReference type="Pfam" id="PF13568">
    <property type="entry name" value="OMP_b-brl_2"/>
    <property type="match status" value="1"/>
</dbReference>
<dbReference type="InterPro" id="IPR011250">
    <property type="entry name" value="OMP/PagP_B-barrel"/>
</dbReference>
<feature type="domain" description="Outer membrane protein beta-barrel" evidence="2">
    <location>
        <begin position="26"/>
        <end position="181"/>
    </location>
</feature>